<dbReference type="CDD" id="cd00531">
    <property type="entry name" value="NTF2_like"/>
    <property type="match status" value="1"/>
</dbReference>
<dbReference type="OrthoDB" id="3681559at2"/>
<dbReference type="Gene3D" id="3.10.450.50">
    <property type="match status" value="1"/>
</dbReference>
<evidence type="ECO:0000313" key="3">
    <source>
        <dbReference type="Proteomes" id="UP000032221"/>
    </source>
</evidence>
<dbReference type="Pfam" id="PF12680">
    <property type="entry name" value="SnoaL_2"/>
    <property type="match status" value="1"/>
</dbReference>
<evidence type="ECO:0000313" key="2">
    <source>
        <dbReference type="EMBL" id="KIU14056.1"/>
    </source>
</evidence>
<sequence length="145" mass="15741">MTSDEVVRRALQLLLVQDMAGFAGLWAEEGVLEFPFAAPGFPTRVQGRAAVAEYLSGYPDILQIKDIPRPVIHQSVDPDVVIVEFEATGTVIATGAPYRMTYIAVISVRNGEIQSYRDYWSPAAAAEVMGGAQELLNAFPGSTHE</sequence>
<accession>A0A0D1LDW7</accession>
<organism evidence="2 3">
    <name type="scientific">Mycolicibacterium llatzerense</name>
    <dbReference type="NCBI Taxonomy" id="280871"/>
    <lineage>
        <taxon>Bacteria</taxon>
        <taxon>Bacillati</taxon>
        <taxon>Actinomycetota</taxon>
        <taxon>Actinomycetes</taxon>
        <taxon>Mycobacteriales</taxon>
        <taxon>Mycobacteriaceae</taxon>
        <taxon>Mycolicibacterium</taxon>
    </lineage>
</organism>
<feature type="domain" description="SnoaL-like" evidence="1">
    <location>
        <begin position="7"/>
        <end position="115"/>
    </location>
</feature>
<name>A0A0D1LDW7_9MYCO</name>
<keyword evidence="3" id="KW-1185">Reference proteome</keyword>
<protein>
    <recommendedName>
        <fullName evidence="1">SnoaL-like domain-containing protein</fullName>
    </recommendedName>
</protein>
<dbReference type="InterPro" id="IPR037401">
    <property type="entry name" value="SnoaL-like"/>
</dbReference>
<gene>
    <name evidence="2" type="ORF">TL10_26490</name>
</gene>
<reference evidence="2 3" key="1">
    <citation type="submission" date="2015-01" db="EMBL/GenBank/DDBJ databases">
        <title>Genome sequence of Mycobacterium llatzerense and Mycobacterium immunogenum recovered from brain abscess.</title>
        <authorList>
            <person name="Greninger A.L."/>
            <person name="Langelier C."/>
            <person name="Cunningham G."/>
            <person name="Chiu C.Y."/>
            <person name="Miller S."/>
        </authorList>
    </citation>
    <scope>NUCLEOTIDE SEQUENCE [LARGE SCALE GENOMIC DNA]</scope>
    <source>
        <strain evidence="2 3">CLUC14</strain>
    </source>
</reference>
<dbReference type="RefSeq" id="WP_043988001.1">
    <property type="nucleotide sequence ID" value="NZ_JXST01000054.1"/>
</dbReference>
<dbReference type="EMBL" id="JXST01000054">
    <property type="protein sequence ID" value="KIU14056.1"/>
    <property type="molecule type" value="Genomic_DNA"/>
</dbReference>
<proteinExistence type="predicted"/>
<comment type="caution">
    <text evidence="2">The sequence shown here is derived from an EMBL/GenBank/DDBJ whole genome shotgun (WGS) entry which is preliminary data.</text>
</comment>
<dbReference type="AlphaFoldDB" id="A0A0D1LDW7"/>
<dbReference type="Proteomes" id="UP000032221">
    <property type="component" value="Unassembled WGS sequence"/>
</dbReference>
<evidence type="ECO:0000259" key="1">
    <source>
        <dbReference type="Pfam" id="PF12680"/>
    </source>
</evidence>
<dbReference type="SUPFAM" id="SSF54427">
    <property type="entry name" value="NTF2-like"/>
    <property type="match status" value="1"/>
</dbReference>
<dbReference type="PATRIC" id="fig|280871.6.peg.5495"/>
<dbReference type="InterPro" id="IPR032710">
    <property type="entry name" value="NTF2-like_dom_sf"/>
</dbReference>
<dbReference type="STRING" id="280871.TL10_26490"/>